<accession>A0AAN9ITB6</accession>
<evidence type="ECO:0000313" key="1">
    <source>
        <dbReference type="EMBL" id="KAK7285716.1"/>
    </source>
</evidence>
<name>A0AAN9ITB6_CLITE</name>
<dbReference type="EMBL" id="JAYKXN010000005">
    <property type="protein sequence ID" value="KAK7285716.1"/>
    <property type="molecule type" value="Genomic_DNA"/>
</dbReference>
<comment type="caution">
    <text evidence="1">The sequence shown here is derived from an EMBL/GenBank/DDBJ whole genome shotgun (WGS) entry which is preliminary data.</text>
</comment>
<keyword evidence="2" id="KW-1185">Reference proteome</keyword>
<gene>
    <name evidence="1" type="ORF">RJT34_20495</name>
</gene>
<evidence type="ECO:0000313" key="2">
    <source>
        <dbReference type="Proteomes" id="UP001359559"/>
    </source>
</evidence>
<sequence>MEAMARVGFHGEHFTLGFCSVSSVSCGCGFSLCKKEVAVAAEEEEEAKFRRQLLTVSHCVCGYLDRGISLQ</sequence>
<dbReference type="Proteomes" id="UP001359559">
    <property type="component" value="Unassembled WGS sequence"/>
</dbReference>
<proteinExistence type="predicted"/>
<dbReference type="AlphaFoldDB" id="A0AAN9ITB6"/>
<organism evidence="1 2">
    <name type="scientific">Clitoria ternatea</name>
    <name type="common">Butterfly pea</name>
    <dbReference type="NCBI Taxonomy" id="43366"/>
    <lineage>
        <taxon>Eukaryota</taxon>
        <taxon>Viridiplantae</taxon>
        <taxon>Streptophyta</taxon>
        <taxon>Embryophyta</taxon>
        <taxon>Tracheophyta</taxon>
        <taxon>Spermatophyta</taxon>
        <taxon>Magnoliopsida</taxon>
        <taxon>eudicotyledons</taxon>
        <taxon>Gunneridae</taxon>
        <taxon>Pentapetalae</taxon>
        <taxon>rosids</taxon>
        <taxon>fabids</taxon>
        <taxon>Fabales</taxon>
        <taxon>Fabaceae</taxon>
        <taxon>Papilionoideae</taxon>
        <taxon>50 kb inversion clade</taxon>
        <taxon>NPAAA clade</taxon>
        <taxon>indigoferoid/millettioid clade</taxon>
        <taxon>Phaseoleae</taxon>
        <taxon>Clitoria</taxon>
    </lineage>
</organism>
<protein>
    <submittedName>
        <fullName evidence="1">Uncharacterized protein</fullName>
    </submittedName>
</protein>
<dbReference type="PROSITE" id="PS51257">
    <property type="entry name" value="PROKAR_LIPOPROTEIN"/>
    <property type="match status" value="1"/>
</dbReference>
<reference evidence="1 2" key="1">
    <citation type="submission" date="2024-01" db="EMBL/GenBank/DDBJ databases">
        <title>The genomes of 5 underutilized Papilionoideae crops provide insights into root nodulation and disease resistance.</title>
        <authorList>
            <person name="Yuan L."/>
        </authorList>
    </citation>
    <scope>NUCLEOTIDE SEQUENCE [LARGE SCALE GENOMIC DNA]</scope>
    <source>
        <strain evidence="1">LY-2023</strain>
        <tissue evidence="1">Leaf</tissue>
    </source>
</reference>